<evidence type="ECO:0000313" key="3">
    <source>
        <dbReference type="Proteomes" id="UP001499863"/>
    </source>
</evidence>
<accession>A0ABP4ISA1</accession>
<dbReference type="InterPro" id="IPR007374">
    <property type="entry name" value="ASCH_domain"/>
</dbReference>
<dbReference type="PANTHER" id="PTHR39203:SF1">
    <property type="entry name" value="CYTOPLASMIC PROTEIN"/>
    <property type="match status" value="1"/>
</dbReference>
<evidence type="ECO:0000313" key="2">
    <source>
        <dbReference type="EMBL" id="GAA1397530.1"/>
    </source>
</evidence>
<dbReference type="Proteomes" id="UP001499863">
    <property type="component" value="Unassembled WGS sequence"/>
</dbReference>
<dbReference type="SUPFAM" id="SSF88697">
    <property type="entry name" value="PUA domain-like"/>
    <property type="match status" value="1"/>
</dbReference>
<dbReference type="EMBL" id="BAAAKJ010000190">
    <property type="protein sequence ID" value="GAA1397530.1"/>
    <property type="molecule type" value="Genomic_DNA"/>
</dbReference>
<dbReference type="InterPro" id="IPR015947">
    <property type="entry name" value="PUA-like_sf"/>
</dbReference>
<dbReference type="Pfam" id="PF04266">
    <property type="entry name" value="ASCH"/>
    <property type="match status" value="1"/>
</dbReference>
<proteinExistence type="predicted"/>
<dbReference type="PANTHER" id="PTHR39203">
    <property type="entry name" value="CYTOPLASMIC PROTEIN-RELATED"/>
    <property type="match status" value="1"/>
</dbReference>
<sequence length="140" mass="14871">MWPRVNGLRSMELGTPGGVRARLNALALAGRKTATTGLLAEYATEAEGLEYPGERLALLDDGGEPVGVIEITGVEVKPFAEVTWEHARAEGEGDTSLEEWRTGHRGYWERLGTPVDDGTPVVCLAFRLTGPPGAPSGQTG</sequence>
<gene>
    <name evidence="2" type="ORF">GCM10009639_35090</name>
</gene>
<protein>
    <submittedName>
        <fullName evidence="2">ASCH domain-containing protein</fullName>
    </submittedName>
</protein>
<reference evidence="3" key="1">
    <citation type="journal article" date="2019" name="Int. J. Syst. Evol. Microbiol.">
        <title>The Global Catalogue of Microorganisms (GCM) 10K type strain sequencing project: providing services to taxonomists for standard genome sequencing and annotation.</title>
        <authorList>
            <consortium name="The Broad Institute Genomics Platform"/>
            <consortium name="The Broad Institute Genome Sequencing Center for Infectious Disease"/>
            <person name="Wu L."/>
            <person name="Ma J."/>
        </authorList>
    </citation>
    <scope>NUCLEOTIDE SEQUENCE [LARGE SCALE GENOMIC DNA]</scope>
    <source>
        <strain evidence="3">JCM 12393</strain>
    </source>
</reference>
<dbReference type="SMART" id="SM01022">
    <property type="entry name" value="ASCH"/>
    <property type="match status" value="1"/>
</dbReference>
<keyword evidence="3" id="KW-1185">Reference proteome</keyword>
<dbReference type="RefSeq" id="WP_344336136.1">
    <property type="nucleotide sequence ID" value="NZ_BAAAKJ010000190.1"/>
</dbReference>
<organism evidence="2 3">
    <name type="scientific">Kitasatospora putterlickiae</name>
    <dbReference type="NCBI Taxonomy" id="221725"/>
    <lineage>
        <taxon>Bacteria</taxon>
        <taxon>Bacillati</taxon>
        <taxon>Actinomycetota</taxon>
        <taxon>Actinomycetes</taxon>
        <taxon>Kitasatosporales</taxon>
        <taxon>Streptomycetaceae</taxon>
        <taxon>Kitasatospora</taxon>
    </lineage>
</organism>
<feature type="domain" description="ASCH" evidence="1">
    <location>
        <begin position="17"/>
        <end position="130"/>
    </location>
</feature>
<dbReference type="Gene3D" id="3.10.400.10">
    <property type="entry name" value="Sulfate adenylyltransferase"/>
    <property type="match status" value="1"/>
</dbReference>
<dbReference type="InterPro" id="IPR009326">
    <property type="entry name" value="DUF984"/>
</dbReference>
<comment type="caution">
    <text evidence="2">The sequence shown here is derived from an EMBL/GenBank/DDBJ whole genome shotgun (WGS) entry which is preliminary data.</text>
</comment>
<name>A0ABP4ISA1_9ACTN</name>
<evidence type="ECO:0000259" key="1">
    <source>
        <dbReference type="SMART" id="SM01022"/>
    </source>
</evidence>